<evidence type="ECO:0000256" key="1">
    <source>
        <dbReference type="SAM" id="MobiDB-lite"/>
    </source>
</evidence>
<evidence type="ECO:0000313" key="3">
    <source>
        <dbReference type="Proteomes" id="UP001178508"/>
    </source>
</evidence>
<sequence>MSLQAEKRTDEKSEREISQQEEQRKIISTSSSRLTGHINMSRSLRMGKLWGRLHVELHTEPRCCCCCTFLPPCYSSSAPDNLGRSGSGVFQGGSKENPSCARLCPPNQKMT</sequence>
<dbReference type="Proteomes" id="UP001178508">
    <property type="component" value="Chromosome 18"/>
</dbReference>
<organism evidence="2 3">
    <name type="scientific">Xyrichtys novacula</name>
    <name type="common">Pearly razorfish</name>
    <name type="synonym">Hemipteronotus novacula</name>
    <dbReference type="NCBI Taxonomy" id="13765"/>
    <lineage>
        <taxon>Eukaryota</taxon>
        <taxon>Metazoa</taxon>
        <taxon>Chordata</taxon>
        <taxon>Craniata</taxon>
        <taxon>Vertebrata</taxon>
        <taxon>Euteleostomi</taxon>
        <taxon>Actinopterygii</taxon>
        <taxon>Neopterygii</taxon>
        <taxon>Teleostei</taxon>
        <taxon>Neoteleostei</taxon>
        <taxon>Acanthomorphata</taxon>
        <taxon>Eupercaria</taxon>
        <taxon>Labriformes</taxon>
        <taxon>Labridae</taxon>
        <taxon>Xyrichtys</taxon>
    </lineage>
</organism>
<feature type="region of interest" description="Disordered" evidence="1">
    <location>
        <begin position="1"/>
        <end position="34"/>
    </location>
</feature>
<accession>A0AAV1H1Q3</accession>
<gene>
    <name evidence="2" type="ORF">XNOV1_A040530</name>
</gene>
<protein>
    <submittedName>
        <fullName evidence="2">Uncharacterized protein</fullName>
    </submittedName>
</protein>
<proteinExistence type="predicted"/>
<name>A0AAV1H1Q3_XYRNO</name>
<dbReference type="AlphaFoldDB" id="A0AAV1H1Q3"/>
<keyword evidence="3" id="KW-1185">Reference proteome</keyword>
<feature type="compositionally biased region" description="Basic and acidic residues" evidence="1">
    <location>
        <begin position="1"/>
        <end position="25"/>
    </location>
</feature>
<evidence type="ECO:0000313" key="2">
    <source>
        <dbReference type="EMBL" id="CAJ1078608.1"/>
    </source>
</evidence>
<dbReference type="EMBL" id="OY660881">
    <property type="protein sequence ID" value="CAJ1078608.1"/>
    <property type="molecule type" value="Genomic_DNA"/>
</dbReference>
<reference evidence="2" key="1">
    <citation type="submission" date="2023-08" db="EMBL/GenBank/DDBJ databases">
        <authorList>
            <person name="Alioto T."/>
            <person name="Alioto T."/>
            <person name="Gomez Garrido J."/>
        </authorList>
    </citation>
    <scope>NUCLEOTIDE SEQUENCE</scope>
</reference>